<dbReference type="Proteomes" id="UP001081283">
    <property type="component" value="Unassembled WGS sequence"/>
</dbReference>
<name>A0ABT3YE59_9HYPH</name>
<comment type="caution">
    <text evidence="2">The sequence shown here is derived from an EMBL/GenBank/DDBJ whole genome shotgun (WGS) entry which is preliminary data.</text>
</comment>
<dbReference type="Gene3D" id="3.30.310.70">
    <property type="entry name" value="TT1751-like domain"/>
    <property type="match status" value="1"/>
</dbReference>
<dbReference type="PIRSF" id="PIRSF021774">
    <property type="entry name" value="UCP021774"/>
    <property type="match status" value="1"/>
</dbReference>
<reference evidence="2" key="1">
    <citation type="submission" date="2022-10" db="EMBL/GenBank/DDBJ databases">
        <title>Hoeflea sp. J2-29, isolated from marine algae.</title>
        <authorList>
            <person name="Kristyanto S."/>
            <person name="Kim J.M."/>
            <person name="Jeon C.O."/>
        </authorList>
    </citation>
    <scope>NUCLEOTIDE SEQUENCE</scope>
    <source>
        <strain evidence="2">J2-29</strain>
    </source>
</reference>
<dbReference type="RefSeq" id="WP_267612105.1">
    <property type="nucleotide sequence ID" value="NZ_JAOVZQ010000001.1"/>
</dbReference>
<evidence type="ECO:0000313" key="3">
    <source>
        <dbReference type="Proteomes" id="UP001081283"/>
    </source>
</evidence>
<evidence type="ECO:0000259" key="1">
    <source>
        <dbReference type="Pfam" id="PF03625"/>
    </source>
</evidence>
<dbReference type="InterPro" id="IPR016796">
    <property type="entry name" value="UCP021774"/>
</dbReference>
<protein>
    <submittedName>
        <fullName evidence="2">DUF302 domain-containing protein</fullName>
    </submittedName>
</protein>
<keyword evidence="3" id="KW-1185">Reference proteome</keyword>
<dbReference type="PANTHER" id="PTHR38342">
    <property type="entry name" value="SLR5037 PROTEIN"/>
    <property type="match status" value="1"/>
</dbReference>
<proteinExistence type="predicted"/>
<dbReference type="PANTHER" id="PTHR38342:SF1">
    <property type="entry name" value="SLR5037 PROTEIN"/>
    <property type="match status" value="1"/>
</dbReference>
<dbReference type="Pfam" id="PF03625">
    <property type="entry name" value="DUF302"/>
    <property type="match status" value="1"/>
</dbReference>
<sequence>MSYTIDRIFTGDSFEAVVERTRAALADKGFGVLTEIDVKATMKKKIDADMDNYLILGACNPGMAHQAIGIEPRVGAMLPCNVIVRSLPDGDVMVSAIDPVASMQAIPNETLHSVAGTVRDMLSQAVEAI</sequence>
<organism evidence="2 3">
    <name type="scientific">Hoeflea ulvae</name>
    <dbReference type="NCBI Taxonomy" id="2983764"/>
    <lineage>
        <taxon>Bacteria</taxon>
        <taxon>Pseudomonadati</taxon>
        <taxon>Pseudomonadota</taxon>
        <taxon>Alphaproteobacteria</taxon>
        <taxon>Hyphomicrobiales</taxon>
        <taxon>Rhizobiaceae</taxon>
        <taxon>Hoeflea</taxon>
    </lineage>
</organism>
<dbReference type="SUPFAM" id="SSF103247">
    <property type="entry name" value="TT1751-like"/>
    <property type="match status" value="1"/>
</dbReference>
<dbReference type="InterPro" id="IPR005180">
    <property type="entry name" value="DUF302"/>
</dbReference>
<dbReference type="InterPro" id="IPR035923">
    <property type="entry name" value="TT1751-like_sf"/>
</dbReference>
<feature type="domain" description="DUF302" evidence="1">
    <location>
        <begin position="36"/>
        <end position="99"/>
    </location>
</feature>
<accession>A0ABT3YE59</accession>
<evidence type="ECO:0000313" key="2">
    <source>
        <dbReference type="EMBL" id="MCY0094161.1"/>
    </source>
</evidence>
<dbReference type="EMBL" id="JAOVZQ010000001">
    <property type="protein sequence ID" value="MCY0094161.1"/>
    <property type="molecule type" value="Genomic_DNA"/>
</dbReference>
<dbReference type="CDD" id="cd14797">
    <property type="entry name" value="DUF302"/>
    <property type="match status" value="1"/>
</dbReference>
<gene>
    <name evidence="2" type="ORF">OEG82_09015</name>
</gene>